<organism evidence="3 4">
    <name type="scientific">Mobiluncus mulieris</name>
    <dbReference type="NCBI Taxonomy" id="2052"/>
    <lineage>
        <taxon>Bacteria</taxon>
        <taxon>Bacillati</taxon>
        <taxon>Actinomycetota</taxon>
        <taxon>Actinomycetes</taxon>
        <taxon>Actinomycetales</taxon>
        <taxon>Actinomycetaceae</taxon>
        <taxon>Mobiluncus</taxon>
    </lineage>
</organism>
<accession>A0A7Y0U0Z0</accession>
<keyword evidence="2" id="KW-0732">Signal</keyword>
<feature type="region of interest" description="Disordered" evidence="1">
    <location>
        <begin position="52"/>
        <end position="75"/>
    </location>
</feature>
<reference evidence="3 4" key="1">
    <citation type="submission" date="2020-04" db="EMBL/GenBank/DDBJ databases">
        <title>Antimicrobial susceptibility and clonality of vaginal-derived multi-drug resistant Mobiluncus isolates in China.</title>
        <authorList>
            <person name="Zhang X."/>
        </authorList>
    </citation>
    <scope>NUCLEOTIDE SEQUENCE [LARGE SCALE GENOMIC DNA]</scope>
    <source>
        <strain evidence="3 4">13</strain>
    </source>
</reference>
<dbReference type="EMBL" id="JABCUR010000003">
    <property type="protein sequence ID" value="NMW64935.1"/>
    <property type="molecule type" value="Genomic_DNA"/>
</dbReference>
<sequence length="240" mass="26024">MLEVMVVNLKRSIGSLVALTLAAALLSACGSEKETGAAVTARELMSSDITLQQPAGPKTSFPLPESSVPTKAASNTPKPCAEVKLIPPKNLMSVAPFAEPRRFEEFSEQGAADVVAYYTYATYYGFVKRDTSLMRRVFTNECTKCAAMADWVDAFVAKNAQVQTGIPTTDIIDVYGEKLEGRFAFWVVAQNREPAILGCDAKGTTGGYDAPSTSKSLYRVESVQGKNLITGIYKVPEHYR</sequence>
<dbReference type="Proteomes" id="UP000578252">
    <property type="component" value="Unassembled WGS sequence"/>
</dbReference>
<name>A0A7Y0U0Z0_9ACTO</name>
<feature type="chain" id="PRO_5031301141" description="Lipoprotein" evidence="2">
    <location>
        <begin position="31"/>
        <end position="240"/>
    </location>
</feature>
<feature type="signal peptide" evidence="2">
    <location>
        <begin position="1"/>
        <end position="30"/>
    </location>
</feature>
<dbReference type="AlphaFoldDB" id="A0A7Y0U0Z0"/>
<evidence type="ECO:0000256" key="1">
    <source>
        <dbReference type="SAM" id="MobiDB-lite"/>
    </source>
</evidence>
<proteinExistence type="predicted"/>
<evidence type="ECO:0000256" key="2">
    <source>
        <dbReference type="SAM" id="SignalP"/>
    </source>
</evidence>
<gene>
    <name evidence="3" type="ORF">HHJ78_05170</name>
</gene>
<evidence type="ECO:0000313" key="3">
    <source>
        <dbReference type="EMBL" id="NMW64935.1"/>
    </source>
</evidence>
<evidence type="ECO:0008006" key="5">
    <source>
        <dbReference type="Google" id="ProtNLM"/>
    </source>
</evidence>
<protein>
    <recommendedName>
        <fullName evidence="5">Lipoprotein</fullName>
    </recommendedName>
</protein>
<evidence type="ECO:0000313" key="4">
    <source>
        <dbReference type="Proteomes" id="UP000578252"/>
    </source>
</evidence>
<comment type="caution">
    <text evidence="3">The sequence shown here is derived from an EMBL/GenBank/DDBJ whole genome shotgun (WGS) entry which is preliminary data.</text>
</comment>